<dbReference type="GeneID" id="25256540"/>
<dbReference type="EMBL" id="HG674815">
    <property type="protein sequence ID" value="CDJ39994.1"/>
    <property type="molecule type" value="Genomic_DNA"/>
</dbReference>
<feature type="chain" id="PRO_5004673284" evidence="2">
    <location>
        <begin position="23"/>
        <end position="133"/>
    </location>
</feature>
<dbReference type="InterPro" id="IPR001680">
    <property type="entry name" value="WD40_rpt"/>
</dbReference>
<dbReference type="InterPro" id="IPR036322">
    <property type="entry name" value="WD40_repeat_dom_sf"/>
</dbReference>
<organism evidence="3 4">
    <name type="scientific">Eimeria tenella</name>
    <name type="common">Coccidian parasite</name>
    <dbReference type="NCBI Taxonomy" id="5802"/>
    <lineage>
        <taxon>Eukaryota</taxon>
        <taxon>Sar</taxon>
        <taxon>Alveolata</taxon>
        <taxon>Apicomplexa</taxon>
        <taxon>Conoidasida</taxon>
        <taxon>Coccidia</taxon>
        <taxon>Eucoccidiorida</taxon>
        <taxon>Eimeriorina</taxon>
        <taxon>Eimeriidae</taxon>
        <taxon>Eimeria</taxon>
    </lineage>
</organism>
<dbReference type="AlphaFoldDB" id="U6KUH0"/>
<dbReference type="InterPro" id="IPR015943">
    <property type="entry name" value="WD40/YVTN_repeat-like_dom_sf"/>
</dbReference>
<dbReference type="OrthoDB" id="6108017at2759"/>
<feature type="non-terminal residue" evidence="3">
    <location>
        <position position="133"/>
    </location>
</feature>
<evidence type="ECO:0000313" key="4">
    <source>
        <dbReference type="Proteomes" id="UP000030747"/>
    </source>
</evidence>
<reference evidence="3" key="2">
    <citation type="submission" date="2013-10" db="EMBL/GenBank/DDBJ databases">
        <authorList>
            <person name="Aslett M."/>
        </authorList>
    </citation>
    <scope>NUCLEOTIDE SEQUENCE [LARGE SCALE GENOMIC DNA]</scope>
    <source>
        <strain evidence="3">Houghton</strain>
    </source>
</reference>
<keyword evidence="4" id="KW-1185">Reference proteome</keyword>
<dbReference type="Proteomes" id="UP000030747">
    <property type="component" value="Unassembled WGS sequence"/>
</dbReference>
<gene>
    <name evidence="3" type="ORF">ETH_00037495</name>
</gene>
<feature type="signal peptide" evidence="2">
    <location>
        <begin position="1"/>
        <end position="22"/>
    </location>
</feature>
<dbReference type="SUPFAM" id="SSF50978">
    <property type="entry name" value="WD40 repeat-like"/>
    <property type="match status" value="1"/>
</dbReference>
<keyword evidence="2" id="KW-0732">Signal</keyword>
<proteinExistence type="predicted"/>
<evidence type="ECO:0000256" key="1">
    <source>
        <dbReference type="PROSITE-ProRule" id="PRU00221"/>
    </source>
</evidence>
<dbReference type="PROSITE" id="PS50082">
    <property type="entry name" value="WD_REPEATS_2"/>
    <property type="match status" value="1"/>
</dbReference>
<keyword evidence="1" id="KW-0853">WD repeat</keyword>
<dbReference type="PROSITE" id="PS50294">
    <property type="entry name" value="WD_REPEATS_REGION"/>
    <property type="match status" value="1"/>
</dbReference>
<evidence type="ECO:0000313" key="3">
    <source>
        <dbReference type="EMBL" id="CDJ39994.1"/>
    </source>
</evidence>
<reference evidence="3" key="1">
    <citation type="submission" date="2013-10" db="EMBL/GenBank/DDBJ databases">
        <title>Genomic analysis of the causative agents of coccidiosis in chickens.</title>
        <authorList>
            <person name="Reid A.J."/>
            <person name="Blake D."/>
            <person name="Billington K."/>
            <person name="Browne H."/>
            <person name="Dunn M."/>
            <person name="Hung S."/>
            <person name="Kawahara F."/>
            <person name="Miranda-Saavedra D."/>
            <person name="Mourier T."/>
            <person name="Nagra H."/>
            <person name="Otto T.D."/>
            <person name="Rawlings N."/>
            <person name="Sanchez A."/>
            <person name="Sanders M."/>
            <person name="Subramaniam C."/>
            <person name="Tay Y."/>
            <person name="Dear P."/>
            <person name="Doerig C."/>
            <person name="Gruber A."/>
            <person name="Parkinson J."/>
            <person name="Shirley M."/>
            <person name="Wan K.L."/>
            <person name="Berriman M."/>
            <person name="Tomley F."/>
            <person name="Pain A."/>
        </authorList>
    </citation>
    <scope>NUCLEOTIDE SEQUENCE [LARGE SCALE GENOMIC DNA]</scope>
    <source>
        <strain evidence="3">Houghton</strain>
    </source>
</reference>
<dbReference type="VEuPathDB" id="ToxoDB:ETH_00037495"/>
<sequence length="133" mass="14527">MNGHSSAVTCLFFTLLEDFLVTTSIDKSIRFWAVNSGANVKVFTDSAAPLAAALLPFNPTVFITSNSNSLLRLVCSNTGKVLQKLKMDSEVRAIRFDDTGLFCFAGNKAGQLYVLEATDSASLTYRYKLNLSK</sequence>
<dbReference type="VEuPathDB" id="ToxoDB:ETH2_0744100"/>
<accession>U6KUH0</accession>
<name>U6KUH0_EIMTE</name>
<feature type="repeat" description="WD" evidence="1">
    <location>
        <begin position="1"/>
        <end position="42"/>
    </location>
</feature>
<protein>
    <submittedName>
        <fullName evidence="3">Uncharacterized protein</fullName>
    </submittedName>
</protein>
<dbReference type="RefSeq" id="XP_013230747.1">
    <property type="nucleotide sequence ID" value="XM_013375293.1"/>
</dbReference>
<evidence type="ECO:0000256" key="2">
    <source>
        <dbReference type="SAM" id="SignalP"/>
    </source>
</evidence>
<dbReference type="Pfam" id="PF00400">
    <property type="entry name" value="WD40"/>
    <property type="match status" value="1"/>
</dbReference>
<dbReference type="Gene3D" id="2.130.10.10">
    <property type="entry name" value="YVTN repeat-like/Quinoprotein amine dehydrogenase"/>
    <property type="match status" value="1"/>
</dbReference>